<feature type="transmembrane region" description="Helical" evidence="1">
    <location>
        <begin position="70"/>
        <end position="103"/>
    </location>
</feature>
<organism evidence="2 3">
    <name type="scientific">Lachnospira eligens</name>
    <dbReference type="NCBI Taxonomy" id="39485"/>
    <lineage>
        <taxon>Bacteria</taxon>
        <taxon>Bacillati</taxon>
        <taxon>Bacillota</taxon>
        <taxon>Clostridia</taxon>
        <taxon>Lachnospirales</taxon>
        <taxon>Lachnospiraceae</taxon>
        <taxon>Lachnospira</taxon>
    </lineage>
</organism>
<keyword evidence="1" id="KW-1133">Transmembrane helix</keyword>
<feature type="transmembrane region" description="Helical" evidence="1">
    <location>
        <begin position="109"/>
        <end position="130"/>
    </location>
</feature>
<dbReference type="EMBL" id="CZBU01000007">
    <property type="protein sequence ID" value="CUQ79075.1"/>
    <property type="molecule type" value="Genomic_DNA"/>
</dbReference>
<dbReference type="Gene3D" id="1.20.120.1220">
    <property type="match status" value="1"/>
</dbReference>
<evidence type="ECO:0000256" key="1">
    <source>
        <dbReference type="SAM" id="Phobius"/>
    </source>
</evidence>
<protein>
    <recommendedName>
        <fullName evidence="4">Prepilin type IV endopeptidase peptidase domain-containing protein</fullName>
    </recommendedName>
</protein>
<evidence type="ECO:0008006" key="4">
    <source>
        <dbReference type="Google" id="ProtNLM"/>
    </source>
</evidence>
<evidence type="ECO:0000313" key="2">
    <source>
        <dbReference type="EMBL" id="CUQ79075.1"/>
    </source>
</evidence>
<keyword evidence="1" id="KW-0472">Membrane</keyword>
<name>A0A174YVA7_9FIRM</name>
<gene>
    <name evidence="2" type="ORF">ERS852490_02733</name>
</gene>
<keyword evidence="1" id="KW-0812">Transmembrane</keyword>
<accession>A0A174YVA7</accession>
<reference evidence="2 3" key="1">
    <citation type="submission" date="2015-09" db="EMBL/GenBank/DDBJ databases">
        <authorList>
            <consortium name="Pathogen Informatics"/>
        </authorList>
    </citation>
    <scope>NUCLEOTIDE SEQUENCE [LARGE SCALE GENOMIC DNA]</scope>
    <source>
        <strain evidence="2 3">2789STDY5834875</strain>
    </source>
</reference>
<sequence length="156" mass="17455">MLQKMYTFIIQRGYMGSLIMLTGLAIMSFMDIKRRAVPVYMIIVMSILAIGIKIAEYIFGYKKVDVYEMFIILVVTTVFVVICVISHIMGAADALVMGIIAIVTGIKKATSVFFMALMFVSIISGVLLIIKRLKRKDTIPFIPFIFISYVGVMICG</sequence>
<dbReference type="AlphaFoldDB" id="A0A174YVA7"/>
<feature type="transmembrane region" description="Helical" evidence="1">
    <location>
        <begin position="137"/>
        <end position="154"/>
    </location>
</feature>
<feature type="transmembrane region" description="Helical" evidence="1">
    <location>
        <begin position="12"/>
        <end position="30"/>
    </location>
</feature>
<feature type="transmembrane region" description="Helical" evidence="1">
    <location>
        <begin position="36"/>
        <end position="58"/>
    </location>
</feature>
<dbReference type="Proteomes" id="UP000095621">
    <property type="component" value="Unassembled WGS sequence"/>
</dbReference>
<proteinExistence type="predicted"/>
<evidence type="ECO:0000313" key="3">
    <source>
        <dbReference type="Proteomes" id="UP000095621"/>
    </source>
</evidence>